<dbReference type="GO" id="GO:0003700">
    <property type="term" value="F:DNA-binding transcription factor activity"/>
    <property type="evidence" value="ECO:0007669"/>
    <property type="project" value="InterPro"/>
</dbReference>
<keyword evidence="7" id="KW-1185">Reference proteome</keyword>
<dbReference type="PROSITE" id="PS50931">
    <property type="entry name" value="HTH_LYSR"/>
    <property type="match status" value="1"/>
</dbReference>
<dbReference type="GO" id="GO:0043565">
    <property type="term" value="F:sequence-specific DNA binding"/>
    <property type="evidence" value="ECO:0007669"/>
    <property type="project" value="TreeGrafter"/>
</dbReference>
<dbReference type="InterPro" id="IPR000847">
    <property type="entry name" value="LysR_HTH_N"/>
</dbReference>
<dbReference type="EMBL" id="CP002209">
    <property type="protein sequence ID" value="ADN76259.1"/>
    <property type="molecule type" value="Genomic_DNA"/>
</dbReference>
<dbReference type="SUPFAM" id="SSF53850">
    <property type="entry name" value="Periplasmic binding protein-like II"/>
    <property type="match status" value="1"/>
</dbReference>
<reference evidence="6 7" key="1">
    <citation type="journal article" date="2010" name="Stand. Genomic Sci.">
        <title>Complete genome sequence of Ferrimonas balearica type strain (PAT).</title>
        <authorList>
            <person name="Nolan M."/>
            <person name="Sikorski J."/>
            <person name="Davenport K."/>
            <person name="Lucas S."/>
            <person name="Glavina Del Rio T."/>
            <person name="Tice H."/>
            <person name="Cheng J."/>
            <person name="Goodwin L."/>
            <person name="Pitluck S."/>
            <person name="Liolios K."/>
            <person name="Ivanova N."/>
            <person name="Mavromatis K."/>
            <person name="Ovchinnikova G."/>
            <person name="Pati A."/>
            <person name="Chen A."/>
            <person name="Palaniappan K."/>
            <person name="Land M."/>
            <person name="Hauser L."/>
            <person name="Chang Y."/>
            <person name="Jeffries C."/>
            <person name="Tapia R."/>
            <person name="Brettin T."/>
            <person name="Detter J."/>
            <person name="Han C."/>
            <person name="Yasawong M."/>
            <person name="Rohde M."/>
            <person name="Tindall B."/>
            <person name="Goker M."/>
            <person name="Woyke T."/>
            <person name="Bristow J."/>
            <person name="Eisen J."/>
            <person name="Markowitz V."/>
            <person name="Hugenholtz P."/>
            <person name="Kyrpides N."/>
            <person name="Klenk H."/>
            <person name="Lapidus A."/>
        </authorList>
    </citation>
    <scope>NUCLEOTIDE SEQUENCE [LARGE SCALE GENOMIC DNA]</scope>
    <source>
        <strain evidence="7">DSM 9799 / CCM 4581 / KCTC 23876 / PAT</strain>
    </source>
</reference>
<dbReference type="FunFam" id="1.10.10.10:FF:000001">
    <property type="entry name" value="LysR family transcriptional regulator"/>
    <property type="match status" value="1"/>
</dbReference>
<dbReference type="SUPFAM" id="SSF46785">
    <property type="entry name" value="Winged helix' DNA-binding domain"/>
    <property type="match status" value="1"/>
</dbReference>
<gene>
    <name evidence="6" type="ordered locus">Fbal_2056</name>
</gene>
<feature type="domain" description="HTH lysR-type" evidence="5">
    <location>
        <begin position="10"/>
        <end position="59"/>
    </location>
</feature>
<dbReference type="InterPro" id="IPR005119">
    <property type="entry name" value="LysR_subst-bd"/>
</dbReference>
<dbReference type="InterPro" id="IPR058163">
    <property type="entry name" value="LysR-type_TF_proteobact-type"/>
</dbReference>
<dbReference type="STRING" id="550540.Fbal_2056"/>
<sequence>MAKWEGINEFVAVAETESFTAAGQRLGISTAQVSRQISALEVRLGCQLLYRTTRRVSLTEQGRQLYQHCRPLLDGLEEAQRLVSDQQDVLRGRFRLTAPVNFGEQRLAPLLAEFCADYPEVQAEMVLSNQRLDLIQEGLDLAIRIGELPDSSLKARRLGSRELVVCASPAYLQRAGTPQDIGDIARHRCLLGTTDIWRFRVGGQPRTVKVNGAFRCNSGVAVLEAAQQGLGLAQLPAHYLEEALSSGRLVTVLSAFTPEPEDIWACYPPNRHVTATVRAFIEVLRAAFDPADMTSKP</sequence>
<protein>
    <submittedName>
        <fullName evidence="6">Transcriptional regulator, LysR family</fullName>
    </submittedName>
</protein>
<dbReference type="PANTHER" id="PTHR30537:SF10">
    <property type="entry name" value="TRANSCRIPTIONAL REGULATOR-RELATED"/>
    <property type="match status" value="1"/>
</dbReference>
<evidence type="ECO:0000256" key="3">
    <source>
        <dbReference type="ARBA" id="ARBA00023125"/>
    </source>
</evidence>
<evidence type="ECO:0000313" key="7">
    <source>
        <dbReference type="Proteomes" id="UP000006683"/>
    </source>
</evidence>
<evidence type="ECO:0000256" key="2">
    <source>
        <dbReference type="ARBA" id="ARBA00023015"/>
    </source>
</evidence>
<name>E1SUC6_FERBD</name>
<dbReference type="FunFam" id="3.40.190.290:FF:000001">
    <property type="entry name" value="Transcriptional regulator, LysR family"/>
    <property type="match status" value="1"/>
</dbReference>
<dbReference type="RefSeq" id="WP_013345565.1">
    <property type="nucleotide sequence ID" value="NC_014541.1"/>
</dbReference>
<organism evidence="6 7">
    <name type="scientific">Ferrimonas balearica (strain DSM 9799 / CCM 4581 / KCTC 23876 / PAT)</name>
    <dbReference type="NCBI Taxonomy" id="550540"/>
    <lineage>
        <taxon>Bacteria</taxon>
        <taxon>Pseudomonadati</taxon>
        <taxon>Pseudomonadota</taxon>
        <taxon>Gammaproteobacteria</taxon>
        <taxon>Alteromonadales</taxon>
        <taxon>Ferrimonadaceae</taxon>
        <taxon>Ferrimonas</taxon>
    </lineage>
</organism>
<dbReference type="AlphaFoldDB" id="E1SUC6"/>
<dbReference type="Proteomes" id="UP000006683">
    <property type="component" value="Chromosome"/>
</dbReference>
<dbReference type="OrthoDB" id="9786526at2"/>
<dbReference type="Pfam" id="PF03466">
    <property type="entry name" value="LysR_substrate"/>
    <property type="match status" value="1"/>
</dbReference>
<dbReference type="HOGENOM" id="CLU_039613_16_2_6"/>
<dbReference type="eggNOG" id="COG0583">
    <property type="taxonomic scope" value="Bacteria"/>
</dbReference>
<dbReference type="Gene3D" id="1.10.10.10">
    <property type="entry name" value="Winged helix-like DNA-binding domain superfamily/Winged helix DNA-binding domain"/>
    <property type="match status" value="1"/>
</dbReference>
<dbReference type="InterPro" id="IPR036388">
    <property type="entry name" value="WH-like_DNA-bd_sf"/>
</dbReference>
<keyword evidence="4" id="KW-0804">Transcription</keyword>
<dbReference type="Gene3D" id="3.40.190.290">
    <property type="match status" value="1"/>
</dbReference>
<accession>E1SUC6</accession>
<evidence type="ECO:0000256" key="1">
    <source>
        <dbReference type="ARBA" id="ARBA00009437"/>
    </source>
</evidence>
<dbReference type="PANTHER" id="PTHR30537">
    <property type="entry name" value="HTH-TYPE TRANSCRIPTIONAL REGULATOR"/>
    <property type="match status" value="1"/>
</dbReference>
<comment type="similarity">
    <text evidence="1">Belongs to the LysR transcriptional regulatory family.</text>
</comment>
<dbReference type="Pfam" id="PF00126">
    <property type="entry name" value="HTH_1"/>
    <property type="match status" value="1"/>
</dbReference>
<evidence type="ECO:0000313" key="6">
    <source>
        <dbReference type="EMBL" id="ADN76259.1"/>
    </source>
</evidence>
<keyword evidence="2" id="KW-0805">Transcription regulation</keyword>
<dbReference type="GO" id="GO:0006351">
    <property type="term" value="P:DNA-templated transcription"/>
    <property type="evidence" value="ECO:0007669"/>
    <property type="project" value="TreeGrafter"/>
</dbReference>
<proteinExistence type="inferred from homology"/>
<dbReference type="InterPro" id="IPR036390">
    <property type="entry name" value="WH_DNA-bd_sf"/>
</dbReference>
<evidence type="ECO:0000256" key="4">
    <source>
        <dbReference type="ARBA" id="ARBA00023163"/>
    </source>
</evidence>
<dbReference type="KEGG" id="fbl:Fbal_2056"/>
<dbReference type="GeneID" id="67182265"/>
<evidence type="ECO:0000259" key="5">
    <source>
        <dbReference type="PROSITE" id="PS50931"/>
    </source>
</evidence>
<keyword evidence="3" id="KW-0238">DNA-binding</keyword>